<dbReference type="InterPro" id="IPR050077">
    <property type="entry name" value="LexA_repressor"/>
</dbReference>
<dbReference type="InterPro" id="IPR010982">
    <property type="entry name" value="Lambda_DNA-bd_dom_sf"/>
</dbReference>
<dbReference type="SUPFAM" id="SSF47413">
    <property type="entry name" value="lambda repressor-like DNA-binding domains"/>
    <property type="match status" value="1"/>
</dbReference>
<accession>A0ABS1H269</accession>
<dbReference type="SMART" id="SM00530">
    <property type="entry name" value="HTH_XRE"/>
    <property type="match status" value="1"/>
</dbReference>
<dbReference type="PANTHER" id="PTHR33516:SF2">
    <property type="entry name" value="LEXA REPRESSOR-RELATED"/>
    <property type="match status" value="1"/>
</dbReference>
<sequence length="205" mass="22517">MESIISANLKRILTEYNLNQNELARIAGVSESAAGKWILGKSTPRMGAIQKIADHFNLPKSYILQENPTNLIETSPQTVRIPILGTIACGDPILAEENIEGFMYEIADSLPSGNLFGLIAKGNSMEPTIPNGSKVLIREQNFIEYGEISAVLLNGDTEATLKRVKKQGNIIMLMPDNPQYEPTIITEDNPAKIIGKAIRLTRDLI</sequence>
<dbReference type="InterPro" id="IPR036286">
    <property type="entry name" value="LexA/Signal_pep-like_sf"/>
</dbReference>
<keyword evidence="3" id="KW-1185">Reference proteome</keyword>
<proteinExistence type="predicted"/>
<dbReference type="PROSITE" id="PS50943">
    <property type="entry name" value="HTH_CROC1"/>
    <property type="match status" value="1"/>
</dbReference>
<reference evidence="2 3" key="1">
    <citation type="submission" date="2020-12" db="EMBL/GenBank/DDBJ databases">
        <title>YIM B01967 draft genome.</title>
        <authorList>
            <person name="Yan X."/>
        </authorList>
    </citation>
    <scope>NUCLEOTIDE SEQUENCE [LARGE SCALE GENOMIC DNA]</scope>
    <source>
        <strain evidence="2 3">YIM B01967</strain>
    </source>
</reference>
<dbReference type="Pfam" id="PF00717">
    <property type="entry name" value="Peptidase_S24"/>
    <property type="match status" value="1"/>
</dbReference>
<dbReference type="Gene3D" id="2.10.109.10">
    <property type="entry name" value="Umud Fragment, subunit A"/>
    <property type="match status" value="1"/>
</dbReference>
<dbReference type="SUPFAM" id="SSF51306">
    <property type="entry name" value="LexA/Signal peptidase"/>
    <property type="match status" value="1"/>
</dbReference>
<dbReference type="InterPro" id="IPR039418">
    <property type="entry name" value="LexA-like"/>
</dbReference>
<name>A0ABS1H269_9BACL</name>
<dbReference type="InterPro" id="IPR015927">
    <property type="entry name" value="Peptidase_S24_S26A/B/C"/>
</dbReference>
<dbReference type="CDD" id="cd00093">
    <property type="entry name" value="HTH_XRE"/>
    <property type="match status" value="1"/>
</dbReference>
<comment type="caution">
    <text evidence="2">The sequence shown here is derived from an EMBL/GenBank/DDBJ whole genome shotgun (WGS) entry which is preliminary data.</text>
</comment>
<feature type="domain" description="HTH cro/C1-type" evidence="1">
    <location>
        <begin position="9"/>
        <end position="63"/>
    </location>
</feature>
<dbReference type="Proteomes" id="UP000618943">
    <property type="component" value="Unassembled WGS sequence"/>
</dbReference>
<dbReference type="EMBL" id="JAEOAH010000001">
    <property type="protein sequence ID" value="MBK3493481.1"/>
    <property type="molecule type" value="Genomic_DNA"/>
</dbReference>
<dbReference type="Pfam" id="PF01381">
    <property type="entry name" value="HTH_3"/>
    <property type="match status" value="1"/>
</dbReference>
<protein>
    <submittedName>
        <fullName evidence="2">Helix-turn-helix domain-containing protein</fullName>
    </submittedName>
</protein>
<evidence type="ECO:0000313" key="3">
    <source>
        <dbReference type="Proteomes" id="UP000618943"/>
    </source>
</evidence>
<organism evidence="2 3">
    <name type="scientific">Viridibacillus soli</name>
    <dbReference type="NCBI Taxonomy" id="2798301"/>
    <lineage>
        <taxon>Bacteria</taxon>
        <taxon>Bacillati</taxon>
        <taxon>Bacillota</taxon>
        <taxon>Bacilli</taxon>
        <taxon>Bacillales</taxon>
        <taxon>Caryophanaceae</taxon>
        <taxon>Viridibacillus</taxon>
    </lineage>
</organism>
<evidence type="ECO:0000259" key="1">
    <source>
        <dbReference type="PROSITE" id="PS50943"/>
    </source>
</evidence>
<dbReference type="PANTHER" id="PTHR33516">
    <property type="entry name" value="LEXA REPRESSOR"/>
    <property type="match status" value="1"/>
</dbReference>
<dbReference type="Gene3D" id="1.10.260.40">
    <property type="entry name" value="lambda repressor-like DNA-binding domains"/>
    <property type="match status" value="1"/>
</dbReference>
<gene>
    <name evidence="2" type="ORF">JFL43_01070</name>
</gene>
<dbReference type="InterPro" id="IPR001387">
    <property type="entry name" value="Cro/C1-type_HTH"/>
</dbReference>
<evidence type="ECO:0000313" key="2">
    <source>
        <dbReference type="EMBL" id="MBK3493481.1"/>
    </source>
</evidence>
<dbReference type="CDD" id="cd06529">
    <property type="entry name" value="S24_LexA-like"/>
    <property type="match status" value="1"/>
</dbReference>